<dbReference type="RefSeq" id="WP_306374697.1">
    <property type="nucleotide sequence ID" value="NZ_JASAYK010000007.1"/>
</dbReference>
<reference evidence="1" key="1">
    <citation type="journal article" date="2023" name="Front. Microbiol.">
        <title>Phylogeography and host specificity of Pasteurellaceae pathogenic to sea-farmed fish in the north-east Atlantic.</title>
        <authorList>
            <person name="Gulla S."/>
            <person name="Colquhoun D.J."/>
            <person name="Olsen A.B."/>
            <person name="Spilsberg B."/>
            <person name="Lagesen K."/>
            <person name="Aakesson C.P."/>
            <person name="Strom S."/>
            <person name="Manji F."/>
            <person name="Birkbeck T.H."/>
            <person name="Nilsen H.K."/>
        </authorList>
    </citation>
    <scope>NUCLEOTIDE SEQUENCE</scope>
    <source>
        <strain evidence="1">TW16_20</strain>
    </source>
</reference>
<dbReference type="InterPro" id="IPR036597">
    <property type="entry name" value="Fido-like_dom_sf"/>
</dbReference>
<evidence type="ECO:0000313" key="1">
    <source>
        <dbReference type="EMBL" id="MDP8172502.1"/>
    </source>
</evidence>
<name>A0AAJ6P0B6_9PAST</name>
<protein>
    <recommendedName>
        <fullName evidence="3">Cell filamentation protein</fullName>
    </recommendedName>
</protein>
<proteinExistence type="predicted"/>
<evidence type="ECO:0008006" key="3">
    <source>
        <dbReference type="Google" id="ProtNLM"/>
    </source>
</evidence>
<dbReference type="EMBL" id="JASAYQ010000004">
    <property type="protein sequence ID" value="MDP8172502.1"/>
    <property type="molecule type" value="Genomic_DNA"/>
</dbReference>
<dbReference type="Gene3D" id="1.10.3290.10">
    <property type="entry name" value="Fido-like domain"/>
    <property type="match status" value="1"/>
</dbReference>
<evidence type="ECO:0000313" key="2">
    <source>
        <dbReference type="Proteomes" id="UP001236239"/>
    </source>
</evidence>
<sequence>MDKYDSLTDCYCYPDSQVLKNKLNIKKLSELEEAEREITAYTIKNVEFGFPPYNLEYMCHLHY</sequence>
<comment type="caution">
    <text evidence="1">The sequence shown here is derived from an EMBL/GenBank/DDBJ whole genome shotgun (WGS) entry which is preliminary data.</text>
</comment>
<gene>
    <name evidence="1" type="ORF">QJU93_03910</name>
</gene>
<accession>A0AAJ6P0B6</accession>
<organism evidence="1 2">
    <name type="scientific">Phocoenobacter skyensis</name>
    <dbReference type="NCBI Taxonomy" id="97481"/>
    <lineage>
        <taxon>Bacteria</taxon>
        <taxon>Pseudomonadati</taxon>
        <taxon>Pseudomonadota</taxon>
        <taxon>Gammaproteobacteria</taxon>
        <taxon>Pasteurellales</taxon>
        <taxon>Pasteurellaceae</taxon>
        <taxon>Phocoenobacter</taxon>
    </lineage>
</organism>
<dbReference type="AlphaFoldDB" id="A0AAJ6P0B6"/>
<dbReference type="Proteomes" id="UP001236239">
    <property type="component" value="Unassembled WGS sequence"/>
</dbReference>